<proteinExistence type="predicted"/>
<dbReference type="RefSeq" id="WP_129221589.1">
    <property type="nucleotide sequence ID" value="NZ_QYBC01000024.1"/>
</dbReference>
<organism evidence="2 3">
    <name type="scientific">Lichenibacterium ramalinae</name>
    <dbReference type="NCBI Taxonomy" id="2316527"/>
    <lineage>
        <taxon>Bacteria</taxon>
        <taxon>Pseudomonadati</taxon>
        <taxon>Pseudomonadota</taxon>
        <taxon>Alphaproteobacteria</taxon>
        <taxon>Hyphomicrobiales</taxon>
        <taxon>Lichenihabitantaceae</taxon>
        <taxon>Lichenibacterium</taxon>
    </lineage>
</organism>
<evidence type="ECO:0000256" key="1">
    <source>
        <dbReference type="SAM" id="SignalP"/>
    </source>
</evidence>
<reference evidence="2 3" key="1">
    <citation type="submission" date="2018-09" db="EMBL/GenBank/DDBJ databases">
        <authorList>
            <person name="Grouzdev D.S."/>
            <person name="Krutkina M.S."/>
        </authorList>
    </citation>
    <scope>NUCLEOTIDE SEQUENCE [LARGE SCALE GENOMIC DNA]</scope>
    <source>
        <strain evidence="2 3">RmlP001</strain>
    </source>
</reference>
<accession>A0A4Q2R670</accession>
<keyword evidence="3" id="KW-1185">Reference proteome</keyword>
<gene>
    <name evidence="2" type="ORF">D3272_23170</name>
</gene>
<dbReference type="PROSITE" id="PS51257">
    <property type="entry name" value="PROKAR_LIPOPROTEIN"/>
    <property type="match status" value="1"/>
</dbReference>
<dbReference type="PANTHER" id="PTHR37953:SF1">
    <property type="entry name" value="UPF0127 PROTEIN MJ1496"/>
    <property type="match status" value="1"/>
</dbReference>
<comment type="caution">
    <text evidence="2">The sequence shown here is derived from an EMBL/GenBank/DDBJ whole genome shotgun (WGS) entry which is preliminary data.</text>
</comment>
<keyword evidence="1" id="KW-0732">Signal</keyword>
<name>A0A4Q2R670_9HYPH</name>
<dbReference type="Proteomes" id="UP000289411">
    <property type="component" value="Unassembled WGS sequence"/>
</dbReference>
<dbReference type="Gene3D" id="2.60.120.1140">
    <property type="entry name" value="Protein of unknown function DUF192"/>
    <property type="match status" value="1"/>
</dbReference>
<dbReference type="OrthoDB" id="9808290at2"/>
<dbReference type="EMBL" id="QYBC01000024">
    <property type="protein sequence ID" value="RYB02066.1"/>
    <property type="molecule type" value="Genomic_DNA"/>
</dbReference>
<protein>
    <submittedName>
        <fullName evidence="2">DUF192 domain-containing protein</fullName>
    </submittedName>
</protein>
<feature type="chain" id="PRO_5020544950" evidence="1">
    <location>
        <begin position="33"/>
        <end position="157"/>
    </location>
</feature>
<evidence type="ECO:0000313" key="2">
    <source>
        <dbReference type="EMBL" id="RYB02066.1"/>
    </source>
</evidence>
<dbReference type="PANTHER" id="PTHR37953">
    <property type="entry name" value="UPF0127 PROTEIN MJ1496"/>
    <property type="match status" value="1"/>
</dbReference>
<dbReference type="Pfam" id="PF02643">
    <property type="entry name" value="DUF192"/>
    <property type="match status" value="1"/>
</dbReference>
<evidence type="ECO:0000313" key="3">
    <source>
        <dbReference type="Proteomes" id="UP000289411"/>
    </source>
</evidence>
<sequence>MPRNARPVLSFATLAVAAMATACCLAPAPSRAATDDLVIATSSGAHHFAVDVMRTRDELERGLMFRRQLDADRGMLFDFGTSQPVSMWMKNTYLPLDMVFIAADGRVVSVKRNAEPLSETIIPSGGDVLGVLEVNAGTAARIGVKPGDRVSDPMFKP</sequence>
<dbReference type="InterPro" id="IPR038695">
    <property type="entry name" value="Saro_0823-like_sf"/>
</dbReference>
<reference evidence="2 3" key="2">
    <citation type="submission" date="2019-02" db="EMBL/GenBank/DDBJ databases">
        <title>'Lichenibacterium ramalinii' gen. nov. sp. nov., 'Lichenibacterium minor' gen. nov. sp. nov.</title>
        <authorList>
            <person name="Pankratov T."/>
        </authorList>
    </citation>
    <scope>NUCLEOTIDE SEQUENCE [LARGE SCALE GENOMIC DNA]</scope>
    <source>
        <strain evidence="2 3">RmlP001</strain>
    </source>
</reference>
<dbReference type="AlphaFoldDB" id="A0A4Q2R670"/>
<dbReference type="InterPro" id="IPR003795">
    <property type="entry name" value="DUF192"/>
</dbReference>
<feature type="signal peptide" evidence="1">
    <location>
        <begin position="1"/>
        <end position="32"/>
    </location>
</feature>